<gene>
    <name evidence="1" type="ORF">J2Z34_003411</name>
</gene>
<dbReference type="Proteomes" id="UP001519271">
    <property type="component" value="Unassembled WGS sequence"/>
</dbReference>
<comment type="caution">
    <text evidence="1">The sequence shown here is derived from an EMBL/GenBank/DDBJ whole genome shotgun (WGS) entry which is preliminary data.</text>
</comment>
<evidence type="ECO:0000313" key="1">
    <source>
        <dbReference type="EMBL" id="MBP1920891.1"/>
    </source>
</evidence>
<protein>
    <submittedName>
        <fullName evidence="1">Uncharacterized protein</fullName>
    </submittedName>
</protein>
<sequence>MMDAHMALDVLNEMLNESGFDFDNPNPKLAWDVFKEFSNIKVDVSDDALLFQCGEYDHTGETLFHFELVRQFSFEVDEEYDHMEQLRLTIYYKPNEELKGLDKTVWTYDYNSKDEFFNELEKIDSIRIPLEKYVPFAAETDQEEI</sequence>
<evidence type="ECO:0000313" key="2">
    <source>
        <dbReference type="Proteomes" id="UP001519271"/>
    </source>
</evidence>
<dbReference type="RefSeq" id="WP_209461043.1">
    <property type="nucleotide sequence ID" value="NZ_JAGGKC010000047.1"/>
</dbReference>
<keyword evidence="2" id="KW-1185">Reference proteome</keyword>
<dbReference type="EMBL" id="JAGGKC010000047">
    <property type="protein sequence ID" value="MBP1920891.1"/>
    <property type="molecule type" value="Genomic_DNA"/>
</dbReference>
<proteinExistence type="predicted"/>
<organism evidence="1 2">
    <name type="scientific">Youngiibacter multivorans</name>
    <dbReference type="NCBI Taxonomy" id="937251"/>
    <lineage>
        <taxon>Bacteria</taxon>
        <taxon>Bacillati</taxon>
        <taxon>Bacillota</taxon>
        <taxon>Clostridia</taxon>
        <taxon>Eubacteriales</taxon>
        <taxon>Clostridiaceae</taxon>
        <taxon>Youngiibacter</taxon>
    </lineage>
</organism>
<name>A0ABS4G8M9_9CLOT</name>
<accession>A0ABS4G8M9</accession>
<reference evidence="1 2" key="1">
    <citation type="submission" date="2021-03" db="EMBL/GenBank/DDBJ databases">
        <title>Genomic Encyclopedia of Type Strains, Phase IV (KMG-IV): sequencing the most valuable type-strain genomes for metagenomic binning, comparative biology and taxonomic classification.</title>
        <authorList>
            <person name="Goeker M."/>
        </authorList>
    </citation>
    <scope>NUCLEOTIDE SEQUENCE [LARGE SCALE GENOMIC DNA]</scope>
    <source>
        <strain evidence="1 2">DSM 6139</strain>
    </source>
</reference>